<sequence length="780" mass="88449">MIVGKSTAEYVFIQTLIYTFSYLGLACLVYFYLALSIGGVAAISHPVSIAIEVVGAIEISFYLFWFLPYRHYLHKQRPSYPPPLRRDQRKKLWHKCLSVTSDLELFISKWMCGAHIEDLRRENLKEWILWILFDRDGLPSGDEEELEEYLETIEEALGRNIKPGWGPAKSLRLNFDHFTLRHKSLLFYMIVGFIDFVVSMTLLIKGFSFYRQPRVKLFKSFPIRPMTLFAPKPSASPNLSYFVRPHKSTTHRPIVLIHGVGIGLAPYLPLISMLPKDVGILAIELLPVSCRITTALPLGVDLARECGDIISQQALSDFVLVGNSYGTLLIKLFLDSTHLSNRIHSIVMIDPVAVLLHLPDLTYNFTKRVPVEANEWQLWWAAQTDPDIAFTFGRRFCWHDHAVWREDLLSHPTTLIMGSEDSFVNSGAIATYITEGVPEANPDLFGVKPDLQWTWQDREKWKKEFGFEQWRGEGLELIWLEGFDHGSGLLSPKVLPKIVECIVNYAEKLKKETKEPPKDGDVEDFEQASKSSIMSKYRPFPAVTGGCCCGAVRYRLQTAPLYCFACHCIDCQKQSGSTCGLFATIEADRVKSIGQTPPRVTTIARASGQSKKVFACPKCTTIVWDASGTFSTAVISVKIGTLDMPSLMEPDMHMYIENKLTWLQLPNDAKTCKGMFKESEVWPKSSLARLEACEAKFKAEQKEVAEKVEAEKVEAEKGTVEEDPTQEDSESQADKTPTAETPEEQDLEERDADKEFERRQKALEERLEKLTLKISEQEGT</sequence>
<dbReference type="AlphaFoldDB" id="A0A6A6X226"/>
<dbReference type="Gene3D" id="3.90.1590.10">
    <property type="entry name" value="glutathione-dependent formaldehyde- activating enzyme (gfa)"/>
    <property type="match status" value="1"/>
</dbReference>
<feature type="domain" description="CENP-V/GFA" evidence="6">
    <location>
        <begin position="543"/>
        <end position="656"/>
    </location>
</feature>
<evidence type="ECO:0000256" key="4">
    <source>
        <dbReference type="SAM" id="MobiDB-lite"/>
    </source>
</evidence>
<dbReference type="InterPro" id="IPR029058">
    <property type="entry name" value="AB_hydrolase_fold"/>
</dbReference>
<organism evidence="7 8">
    <name type="scientific">Melanomma pulvis-pyrius CBS 109.77</name>
    <dbReference type="NCBI Taxonomy" id="1314802"/>
    <lineage>
        <taxon>Eukaryota</taxon>
        <taxon>Fungi</taxon>
        <taxon>Dikarya</taxon>
        <taxon>Ascomycota</taxon>
        <taxon>Pezizomycotina</taxon>
        <taxon>Dothideomycetes</taxon>
        <taxon>Pleosporomycetidae</taxon>
        <taxon>Pleosporales</taxon>
        <taxon>Melanommataceae</taxon>
        <taxon>Melanomma</taxon>
    </lineage>
</organism>
<reference evidence="7" key="1">
    <citation type="journal article" date="2020" name="Stud. Mycol.">
        <title>101 Dothideomycetes genomes: a test case for predicting lifestyles and emergence of pathogens.</title>
        <authorList>
            <person name="Haridas S."/>
            <person name="Albert R."/>
            <person name="Binder M."/>
            <person name="Bloem J."/>
            <person name="Labutti K."/>
            <person name="Salamov A."/>
            <person name="Andreopoulos B."/>
            <person name="Baker S."/>
            <person name="Barry K."/>
            <person name="Bills G."/>
            <person name="Bluhm B."/>
            <person name="Cannon C."/>
            <person name="Castanera R."/>
            <person name="Culley D."/>
            <person name="Daum C."/>
            <person name="Ezra D."/>
            <person name="Gonzalez J."/>
            <person name="Henrissat B."/>
            <person name="Kuo A."/>
            <person name="Liang C."/>
            <person name="Lipzen A."/>
            <person name="Lutzoni F."/>
            <person name="Magnuson J."/>
            <person name="Mondo S."/>
            <person name="Nolan M."/>
            <person name="Ohm R."/>
            <person name="Pangilinan J."/>
            <person name="Park H.-J."/>
            <person name="Ramirez L."/>
            <person name="Alfaro M."/>
            <person name="Sun H."/>
            <person name="Tritt A."/>
            <person name="Yoshinaga Y."/>
            <person name="Zwiers L.-H."/>
            <person name="Turgeon B."/>
            <person name="Goodwin S."/>
            <person name="Spatafora J."/>
            <person name="Crous P."/>
            <person name="Grigoriev I."/>
        </authorList>
    </citation>
    <scope>NUCLEOTIDE SEQUENCE</scope>
    <source>
        <strain evidence="7">CBS 109.77</strain>
    </source>
</reference>
<keyword evidence="5" id="KW-0472">Membrane</keyword>
<keyword evidence="5" id="KW-1133">Transmembrane helix</keyword>
<dbReference type="GO" id="GO:0046872">
    <property type="term" value="F:metal ion binding"/>
    <property type="evidence" value="ECO:0007669"/>
    <property type="project" value="UniProtKB-KW"/>
</dbReference>
<evidence type="ECO:0000313" key="7">
    <source>
        <dbReference type="EMBL" id="KAF2790379.1"/>
    </source>
</evidence>
<feature type="compositionally biased region" description="Acidic residues" evidence="4">
    <location>
        <begin position="721"/>
        <end position="731"/>
    </location>
</feature>
<proteinExistence type="inferred from homology"/>
<evidence type="ECO:0000313" key="8">
    <source>
        <dbReference type="Proteomes" id="UP000799757"/>
    </source>
</evidence>
<evidence type="ECO:0000256" key="3">
    <source>
        <dbReference type="ARBA" id="ARBA00022833"/>
    </source>
</evidence>
<keyword evidence="2" id="KW-0479">Metal-binding</keyword>
<dbReference type="PANTHER" id="PTHR37471:SF1">
    <property type="entry name" value="AB HYDROLASE-1 DOMAIN-CONTAINING PROTEIN"/>
    <property type="match status" value="1"/>
</dbReference>
<protein>
    <recommendedName>
        <fullName evidence="6">CENP-V/GFA domain-containing protein</fullName>
    </recommendedName>
</protein>
<dbReference type="InterPro" id="IPR006913">
    <property type="entry name" value="CENP-V/GFA"/>
</dbReference>
<dbReference type="Pfam" id="PF04828">
    <property type="entry name" value="GFA"/>
    <property type="match status" value="1"/>
</dbReference>
<dbReference type="InterPro" id="IPR011057">
    <property type="entry name" value="Mss4-like_sf"/>
</dbReference>
<evidence type="ECO:0000256" key="2">
    <source>
        <dbReference type="ARBA" id="ARBA00022723"/>
    </source>
</evidence>
<accession>A0A6A6X226</accession>
<evidence type="ECO:0000256" key="1">
    <source>
        <dbReference type="ARBA" id="ARBA00005495"/>
    </source>
</evidence>
<feature type="compositionally biased region" description="Acidic residues" evidence="4">
    <location>
        <begin position="741"/>
        <end position="750"/>
    </location>
</feature>
<keyword evidence="3" id="KW-0862">Zinc</keyword>
<dbReference type="SUPFAM" id="SSF51316">
    <property type="entry name" value="Mss4-like"/>
    <property type="match status" value="1"/>
</dbReference>
<comment type="similarity">
    <text evidence="1">Belongs to the Gfa family.</text>
</comment>
<dbReference type="GO" id="GO:0016846">
    <property type="term" value="F:carbon-sulfur lyase activity"/>
    <property type="evidence" value="ECO:0007669"/>
    <property type="project" value="InterPro"/>
</dbReference>
<evidence type="ECO:0000256" key="5">
    <source>
        <dbReference type="SAM" id="Phobius"/>
    </source>
</evidence>
<dbReference type="PANTHER" id="PTHR37471">
    <property type="entry name" value="UNNAMED PRODUCT"/>
    <property type="match status" value="1"/>
</dbReference>
<dbReference type="Proteomes" id="UP000799757">
    <property type="component" value="Unassembled WGS sequence"/>
</dbReference>
<dbReference type="PROSITE" id="PS51257">
    <property type="entry name" value="PROKAR_LIPOPROTEIN"/>
    <property type="match status" value="1"/>
</dbReference>
<name>A0A6A6X226_9PLEO</name>
<feature type="compositionally biased region" description="Basic and acidic residues" evidence="4">
    <location>
        <begin position="751"/>
        <end position="760"/>
    </location>
</feature>
<feature type="region of interest" description="Disordered" evidence="4">
    <location>
        <begin position="708"/>
        <end position="760"/>
    </location>
</feature>
<dbReference type="PROSITE" id="PS51891">
    <property type="entry name" value="CENP_V_GFA"/>
    <property type="match status" value="1"/>
</dbReference>
<evidence type="ECO:0000259" key="6">
    <source>
        <dbReference type="PROSITE" id="PS51891"/>
    </source>
</evidence>
<dbReference type="Gene3D" id="3.40.50.1820">
    <property type="entry name" value="alpha/beta hydrolase"/>
    <property type="match status" value="1"/>
</dbReference>
<feature type="transmembrane region" description="Helical" evidence="5">
    <location>
        <begin position="12"/>
        <end position="35"/>
    </location>
</feature>
<dbReference type="EMBL" id="MU002077">
    <property type="protein sequence ID" value="KAF2790379.1"/>
    <property type="molecule type" value="Genomic_DNA"/>
</dbReference>
<dbReference type="OrthoDB" id="6431331at2759"/>
<gene>
    <name evidence="7" type="ORF">K505DRAFT_419868</name>
</gene>
<keyword evidence="5" id="KW-0812">Transmembrane</keyword>
<keyword evidence="8" id="KW-1185">Reference proteome</keyword>
<feature type="compositionally biased region" description="Basic and acidic residues" evidence="4">
    <location>
        <begin position="708"/>
        <end position="720"/>
    </location>
</feature>
<feature type="transmembrane region" description="Helical" evidence="5">
    <location>
        <begin position="47"/>
        <end position="67"/>
    </location>
</feature>
<feature type="transmembrane region" description="Helical" evidence="5">
    <location>
        <begin position="185"/>
        <end position="210"/>
    </location>
</feature>
<dbReference type="SUPFAM" id="SSF53474">
    <property type="entry name" value="alpha/beta-Hydrolases"/>
    <property type="match status" value="1"/>
</dbReference>